<name>A0ABT0W6B6_STRGI</name>
<protein>
    <recommendedName>
        <fullName evidence="3">DNA-binding protein</fullName>
    </recommendedName>
</protein>
<keyword evidence="2" id="KW-1185">Reference proteome</keyword>
<gene>
    <name evidence="1" type="ORF">NC658_34560</name>
</gene>
<organism evidence="1 2">
    <name type="scientific">Streptomyces griseoincarnatus</name>
    <dbReference type="NCBI Taxonomy" id="29305"/>
    <lineage>
        <taxon>Bacteria</taxon>
        <taxon>Bacillati</taxon>
        <taxon>Actinomycetota</taxon>
        <taxon>Actinomycetes</taxon>
        <taxon>Kitasatosporales</taxon>
        <taxon>Streptomycetaceae</taxon>
        <taxon>Streptomyces</taxon>
        <taxon>Streptomyces griseoincarnatus group</taxon>
    </lineage>
</organism>
<reference evidence="1 2" key="1">
    <citation type="submission" date="2022-06" db="EMBL/GenBank/DDBJ databases">
        <title>Whole genome sequence of Streptomyces griseoincarnatus RB7AG.</title>
        <authorList>
            <person name="Ray L."/>
            <person name="Behera S."/>
            <person name="Panda A.N."/>
        </authorList>
    </citation>
    <scope>NUCLEOTIDE SEQUENCE [LARGE SCALE GENOMIC DNA]</scope>
    <source>
        <strain evidence="1 2">RB7AG</strain>
    </source>
</reference>
<evidence type="ECO:0000313" key="1">
    <source>
        <dbReference type="EMBL" id="MCM2518290.1"/>
    </source>
</evidence>
<sequence>MSQAWTVYVELAVRDAADSMIEELYERLAEREPVVGTAPNGNLSVRIWVDTATARQAIDVALKEIAAASKAVGLGQTVVGVELLTEKELDRRNAEPIVPELAGISEIAEMLGVGRQRAAQLAQRSDFPPAVAQLKSGPVFLADQVRGFEARWDRHSGRPIKPVRLSAAEKELLEYLRRAGSEAGPVHAELAAEGDEEPAELTVCLHEGRLRAVYDSSLHTVSESISKLRRERLVSVGEVQERAGEETVVDLDLTSKGERVAAMR</sequence>
<dbReference type="EMBL" id="JAMQBH010000052">
    <property type="protein sequence ID" value="MCM2518290.1"/>
    <property type="molecule type" value="Genomic_DNA"/>
</dbReference>
<dbReference type="RefSeq" id="WP_251100478.1">
    <property type="nucleotide sequence ID" value="NZ_JAMQBH010000052.1"/>
</dbReference>
<comment type="caution">
    <text evidence="1">The sequence shown here is derived from an EMBL/GenBank/DDBJ whole genome shotgun (WGS) entry which is preliminary data.</text>
</comment>
<evidence type="ECO:0000313" key="2">
    <source>
        <dbReference type="Proteomes" id="UP001523263"/>
    </source>
</evidence>
<proteinExistence type="predicted"/>
<accession>A0ABT0W6B6</accession>
<dbReference type="Proteomes" id="UP001523263">
    <property type="component" value="Unassembled WGS sequence"/>
</dbReference>
<evidence type="ECO:0008006" key="3">
    <source>
        <dbReference type="Google" id="ProtNLM"/>
    </source>
</evidence>